<keyword evidence="2" id="KW-0614">Plasmid</keyword>
<accession>D5SHW1</accession>
<organism evidence="2 3">
    <name type="scientific">Streptomyces clavuligerus</name>
    <dbReference type="NCBI Taxonomy" id="1901"/>
    <lineage>
        <taxon>Bacteria</taxon>
        <taxon>Bacillati</taxon>
        <taxon>Actinomycetota</taxon>
        <taxon>Actinomycetes</taxon>
        <taxon>Kitasatosporales</taxon>
        <taxon>Streptomycetaceae</taxon>
        <taxon>Streptomyces</taxon>
    </lineage>
</organism>
<evidence type="ECO:0000256" key="1">
    <source>
        <dbReference type="SAM" id="MobiDB-lite"/>
    </source>
</evidence>
<protein>
    <submittedName>
        <fullName evidence="2">Putative TraA protein</fullName>
    </submittedName>
</protein>
<evidence type="ECO:0000313" key="3">
    <source>
        <dbReference type="Proteomes" id="UP000002357"/>
    </source>
</evidence>
<feature type="region of interest" description="Disordered" evidence="1">
    <location>
        <begin position="1"/>
        <end position="77"/>
    </location>
</feature>
<keyword evidence="3" id="KW-1185">Reference proteome</keyword>
<dbReference type="AlphaFoldDB" id="D5SHW1"/>
<feature type="compositionally biased region" description="Basic residues" evidence="1">
    <location>
        <begin position="52"/>
        <end position="61"/>
    </location>
</feature>
<dbReference type="Proteomes" id="UP000002357">
    <property type="component" value="Plasmid pSCL4"/>
</dbReference>
<gene>
    <name evidence="2" type="ORF">SCLAV_p0009</name>
</gene>
<name>D5SHW1_STRCL</name>
<proteinExistence type="predicted"/>
<dbReference type="EMBL" id="CM000914">
    <property type="protein sequence ID" value="EFG03504.2"/>
    <property type="molecule type" value="Genomic_DNA"/>
</dbReference>
<reference evidence="2 3" key="1">
    <citation type="journal article" date="2010" name="Genome Biol. Evol.">
        <title>The sequence of a 1.8-mb bacterial linear plasmid reveals a rich evolutionary reservoir of secondary metabolic pathways.</title>
        <authorList>
            <person name="Medema M.H."/>
            <person name="Trefzer A."/>
            <person name="Kovalchuk A."/>
            <person name="van den Berg M."/>
            <person name="Mueller U."/>
            <person name="Heijne W."/>
            <person name="Wu L."/>
            <person name="Alam M.T."/>
            <person name="Ronning C.M."/>
            <person name="Nierman W.C."/>
            <person name="Bovenberg R.A.L."/>
            <person name="Breitling R."/>
            <person name="Takano E."/>
        </authorList>
    </citation>
    <scope>NUCLEOTIDE SEQUENCE [LARGE SCALE GENOMIC DNA]</scope>
    <source>
        <strain evidence="3">ATCC 27064 / DSM 738 / JCM 4710 / NBRC 13307 / NCIMB 12785 / NRRL 3585 / VKM Ac-602</strain>
        <plasmid evidence="2">pSCL4</plasmid>
    </source>
</reference>
<geneLocation type="plasmid" evidence="2 3">
    <name>pSCL4</name>
</geneLocation>
<evidence type="ECO:0000313" key="2">
    <source>
        <dbReference type="EMBL" id="EFG03504.2"/>
    </source>
</evidence>
<sequence length="77" mass="8188">MIGMPPVRPRSGWRCPFRGVTADDDGHRTAGTPLRAAQDGAGVPSGAWKGRGSGRGRSRGRGRGDRAAARRPLCGYW</sequence>